<dbReference type="EC" id="2.4.1.-" evidence="10"/>
<keyword evidence="7 10" id="KW-0256">Endoplasmic reticulum</keyword>
<feature type="transmembrane region" description="Helical" evidence="10">
    <location>
        <begin position="369"/>
        <end position="389"/>
    </location>
</feature>
<organism evidence="12 13">
    <name type="scientific">Pseudocercospora fuligena</name>
    <dbReference type="NCBI Taxonomy" id="685502"/>
    <lineage>
        <taxon>Eukaryota</taxon>
        <taxon>Fungi</taxon>
        <taxon>Dikarya</taxon>
        <taxon>Ascomycota</taxon>
        <taxon>Pezizomycotina</taxon>
        <taxon>Dothideomycetes</taxon>
        <taxon>Dothideomycetidae</taxon>
        <taxon>Mycosphaerellales</taxon>
        <taxon>Mycosphaerellaceae</taxon>
        <taxon>Pseudocercospora</taxon>
    </lineage>
</organism>
<sequence>MGQVGALDRSTQSHTTRTRRKATYSQLANTAQQPQLASKWSSLTRLLAVGFFLRIFAACLGHSGQGKPPMYGDFEAQRHWMEITTRLPVSQWYFHDPEWWRLDYPPLTAYHSWILGKIGTMANASWFDLYTSRGCEEAGLKTFMRITVFASELLIFVPAVYLAVSQLGKTRAGKISTRHTQTAALIALLLQPAMILVDHGHFQYNTVMLGLCLAAMGSFLADYNLAGCVFFVGALGFKQMALFYAPAVAAYLAGTCFLPTVRPFRLLAIATVTACSFAALYAPLLFGTWYDVAHNLQLPPATTGGSQPLSLFGPLPTAFQPFANQIAQSIHRIFPFSRGLFEDKVANIWCSIHFSGVYKLAKHHSPETLSLAALALTMLLILPPCLVIFFRPRKSLITLAFTACAWGFFLCSYQVHEKNVLLPLVPMTALLASEQGERAATRAWVGFANIVASWTLYHLLIKDDLQVAYLPLLGVWLYAMDLPPFSFKIYQKSSEHGGLSRLSKYIHLSAYAAIAIWHLVEAFIPAPASKPDLWIVANMILGCMAFCSCYLWCLAMLIVESGFVDDARAFLKSRAQDRITPQNLWSQTCRGISAT</sequence>
<feature type="transmembrane region" description="Helical" evidence="10">
    <location>
        <begin position="266"/>
        <end position="290"/>
    </location>
</feature>
<comment type="similarity">
    <text evidence="3 10">Belongs to the ALG6/ALG8 glucosyltransferase family.</text>
</comment>
<feature type="transmembrane region" description="Helical" evidence="10">
    <location>
        <begin position="508"/>
        <end position="528"/>
    </location>
</feature>
<keyword evidence="9 10" id="KW-0472">Membrane</keyword>
<comment type="subcellular location">
    <subcellularLocation>
        <location evidence="1 10">Endoplasmic reticulum membrane</location>
        <topology evidence="1 10">Multi-pass membrane protein</topology>
    </subcellularLocation>
</comment>
<evidence type="ECO:0000256" key="9">
    <source>
        <dbReference type="ARBA" id="ARBA00023136"/>
    </source>
</evidence>
<reference evidence="12" key="1">
    <citation type="submission" date="2020-04" db="EMBL/GenBank/DDBJ databases">
        <title>Draft genome resource of the tomato pathogen Pseudocercospora fuligena.</title>
        <authorList>
            <person name="Zaccaron A."/>
        </authorList>
    </citation>
    <scope>NUCLEOTIDE SEQUENCE</scope>
    <source>
        <strain evidence="12">PF001</strain>
    </source>
</reference>
<comment type="caution">
    <text evidence="12">The sequence shown here is derived from an EMBL/GenBank/DDBJ whole genome shotgun (WGS) entry which is preliminary data.</text>
</comment>
<feature type="transmembrane region" description="Helical" evidence="10">
    <location>
        <begin position="467"/>
        <end position="487"/>
    </location>
</feature>
<feature type="region of interest" description="Disordered" evidence="11">
    <location>
        <begin position="1"/>
        <end position="25"/>
    </location>
</feature>
<evidence type="ECO:0000256" key="5">
    <source>
        <dbReference type="ARBA" id="ARBA00022679"/>
    </source>
</evidence>
<dbReference type="PANTHER" id="PTHR12413">
    <property type="entry name" value="DOLICHYL GLYCOSYLTRANSFERASE"/>
    <property type="match status" value="1"/>
</dbReference>
<dbReference type="UniPathway" id="UPA00378"/>
<accession>A0A8H6RL59</accession>
<keyword evidence="6 10" id="KW-0812">Transmembrane</keyword>
<evidence type="ECO:0000256" key="4">
    <source>
        <dbReference type="ARBA" id="ARBA00022676"/>
    </source>
</evidence>
<evidence type="ECO:0000256" key="7">
    <source>
        <dbReference type="ARBA" id="ARBA00022824"/>
    </source>
</evidence>
<evidence type="ECO:0000256" key="11">
    <source>
        <dbReference type="SAM" id="MobiDB-lite"/>
    </source>
</evidence>
<protein>
    <recommendedName>
        <fullName evidence="10">Alpha-1,3-glucosyltransferase</fullName>
        <ecNumber evidence="10">2.4.1.-</ecNumber>
    </recommendedName>
</protein>
<name>A0A8H6RL59_9PEZI</name>
<dbReference type="EMBL" id="JABCIY010000093">
    <property type="protein sequence ID" value="KAF7193128.1"/>
    <property type="molecule type" value="Genomic_DNA"/>
</dbReference>
<keyword evidence="8 10" id="KW-1133">Transmembrane helix</keyword>
<dbReference type="GO" id="GO:0005789">
    <property type="term" value="C:endoplasmic reticulum membrane"/>
    <property type="evidence" value="ECO:0007669"/>
    <property type="project" value="UniProtKB-SubCell"/>
</dbReference>
<evidence type="ECO:0000256" key="3">
    <source>
        <dbReference type="ARBA" id="ARBA00008715"/>
    </source>
</evidence>
<dbReference type="Proteomes" id="UP000660729">
    <property type="component" value="Unassembled WGS sequence"/>
</dbReference>
<feature type="transmembrane region" description="Helical" evidence="10">
    <location>
        <begin position="142"/>
        <end position="164"/>
    </location>
</feature>
<evidence type="ECO:0000256" key="1">
    <source>
        <dbReference type="ARBA" id="ARBA00004477"/>
    </source>
</evidence>
<feature type="transmembrane region" description="Helical" evidence="10">
    <location>
        <begin position="241"/>
        <end position="259"/>
    </location>
</feature>
<dbReference type="AlphaFoldDB" id="A0A8H6RL59"/>
<evidence type="ECO:0000256" key="8">
    <source>
        <dbReference type="ARBA" id="ARBA00022989"/>
    </source>
</evidence>
<evidence type="ECO:0000256" key="10">
    <source>
        <dbReference type="RuleBase" id="RU363110"/>
    </source>
</evidence>
<proteinExistence type="inferred from homology"/>
<keyword evidence="5 10" id="KW-0808">Transferase</keyword>
<feature type="transmembrane region" description="Helical" evidence="10">
    <location>
        <begin position="209"/>
        <end position="235"/>
    </location>
</feature>
<evidence type="ECO:0000313" key="13">
    <source>
        <dbReference type="Proteomes" id="UP000660729"/>
    </source>
</evidence>
<feature type="transmembrane region" description="Helical" evidence="10">
    <location>
        <begin position="534"/>
        <end position="559"/>
    </location>
</feature>
<gene>
    <name evidence="12" type="ORF">HII31_05562</name>
</gene>
<dbReference type="GO" id="GO:0042281">
    <property type="term" value="F:dolichyl pyrophosphate Man9GlcNAc2 alpha-1,3-glucosyltransferase activity"/>
    <property type="evidence" value="ECO:0007669"/>
    <property type="project" value="TreeGrafter"/>
</dbReference>
<feature type="transmembrane region" description="Helical" evidence="10">
    <location>
        <begin position="396"/>
        <end position="415"/>
    </location>
</feature>
<dbReference type="Pfam" id="PF03155">
    <property type="entry name" value="Alg6_Alg8"/>
    <property type="match status" value="2"/>
</dbReference>
<keyword evidence="13" id="KW-1185">Reference proteome</keyword>
<dbReference type="PANTHER" id="PTHR12413:SF1">
    <property type="entry name" value="DOLICHYL PYROPHOSPHATE MAN9GLCNAC2 ALPHA-1,3-GLUCOSYLTRANSFERASE"/>
    <property type="match status" value="1"/>
</dbReference>
<dbReference type="OrthoDB" id="5589195at2759"/>
<comment type="pathway">
    <text evidence="2 10">Protein modification; protein glycosylation.</text>
</comment>
<evidence type="ECO:0000256" key="2">
    <source>
        <dbReference type="ARBA" id="ARBA00004922"/>
    </source>
</evidence>
<dbReference type="InterPro" id="IPR004856">
    <property type="entry name" value="Glyco_trans_ALG6/ALG8"/>
</dbReference>
<keyword evidence="4 10" id="KW-0328">Glycosyltransferase</keyword>
<evidence type="ECO:0000256" key="6">
    <source>
        <dbReference type="ARBA" id="ARBA00022692"/>
    </source>
</evidence>
<evidence type="ECO:0000313" key="12">
    <source>
        <dbReference type="EMBL" id="KAF7193128.1"/>
    </source>
</evidence>